<keyword evidence="2" id="KW-1185">Reference proteome</keyword>
<dbReference type="AlphaFoldDB" id="A0ABD1F4K3"/>
<reference evidence="1 2" key="1">
    <citation type="submission" date="2024-05" db="EMBL/GenBank/DDBJ databases">
        <title>Genetic variation in Jamaican populations of the coffee berry borer (Hypothenemus hampei).</title>
        <authorList>
            <person name="Errbii M."/>
            <person name="Myrie A."/>
        </authorList>
    </citation>
    <scope>NUCLEOTIDE SEQUENCE [LARGE SCALE GENOMIC DNA]</scope>
    <source>
        <strain evidence="1">JA-Hopewell-2020-01-JO</strain>
        <tissue evidence="1">Whole body</tissue>
    </source>
</reference>
<organism evidence="1 2">
    <name type="scientific">Hypothenemus hampei</name>
    <name type="common">Coffee berry borer</name>
    <dbReference type="NCBI Taxonomy" id="57062"/>
    <lineage>
        <taxon>Eukaryota</taxon>
        <taxon>Metazoa</taxon>
        <taxon>Ecdysozoa</taxon>
        <taxon>Arthropoda</taxon>
        <taxon>Hexapoda</taxon>
        <taxon>Insecta</taxon>
        <taxon>Pterygota</taxon>
        <taxon>Neoptera</taxon>
        <taxon>Endopterygota</taxon>
        <taxon>Coleoptera</taxon>
        <taxon>Polyphaga</taxon>
        <taxon>Cucujiformia</taxon>
        <taxon>Curculionidae</taxon>
        <taxon>Scolytinae</taxon>
        <taxon>Hypothenemus</taxon>
    </lineage>
</organism>
<sequence>MSLQHRNMPGVSPMFALYQMCGTLFGPSTSKTPPCPPPISPTASVRYVPISPGSVRMPPLSPATSLSRWNSSKDLWIGEETKRNMPPHVYKYYWQRTMCYRRQSLTKV</sequence>
<comment type="caution">
    <text evidence="1">The sequence shown here is derived from an EMBL/GenBank/DDBJ whole genome shotgun (WGS) entry which is preliminary data.</text>
</comment>
<accession>A0ABD1F4K3</accession>
<name>A0ABD1F4K3_HYPHA</name>
<dbReference type="EMBL" id="JBDJPC010000003">
    <property type="protein sequence ID" value="KAL1509650.1"/>
    <property type="molecule type" value="Genomic_DNA"/>
</dbReference>
<evidence type="ECO:0000313" key="2">
    <source>
        <dbReference type="Proteomes" id="UP001566132"/>
    </source>
</evidence>
<gene>
    <name evidence="1" type="ORF">ABEB36_004356</name>
</gene>
<protein>
    <submittedName>
        <fullName evidence="1">Uncharacterized protein</fullName>
    </submittedName>
</protein>
<proteinExistence type="predicted"/>
<evidence type="ECO:0000313" key="1">
    <source>
        <dbReference type="EMBL" id="KAL1509650.1"/>
    </source>
</evidence>
<dbReference type="Proteomes" id="UP001566132">
    <property type="component" value="Unassembled WGS sequence"/>
</dbReference>